<reference evidence="1 2" key="1">
    <citation type="journal article" date="2010" name="Stand. Genomic Sci.">
        <title>Complete genome sequence of Olsenella uli type strain (VPI D76D-27C).</title>
        <authorList>
            <person name="Goker M."/>
            <person name="Held B."/>
            <person name="Lucas S."/>
            <person name="Nolan M."/>
            <person name="Yasawong M."/>
            <person name="Glavina Del Rio T."/>
            <person name="Tice H."/>
            <person name="Cheng J.F."/>
            <person name="Bruce D."/>
            <person name="Detter J.C."/>
            <person name="Tapia R."/>
            <person name="Han C."/>
            <person name="Goodwin L."/>
            <person name="Pitluck S."/>
            <person name="Liolios K."/>
            <person name="Ivanova N."/>
            <person name="Mavromatis K."/>
            <person name="Mikhailova N."/>
            <person name="Pati A."/>
            <person name="Chen A."/>
            <person name="Palaniappan K."/>
            <person name="Land M."/>
            <person name="Hauser L."/>
            <person name="Chang Y.J."/>
            <person name="Jeffries C.D."/>
            <person name="Rohde M."/>
            <person name="Sikorski J."/>
            <person name="Pukall R."/>
            <person name="Woyke T."/>
            <person name="Bristow J."/>
            <person name="Eisen J.A."/>
            <person name="Markowitz V."/>
            <person name="Hugenholtz P."/>
            <person name="Kyrpides N.C."/>
            <person name="Klenk H.P."/>
            <person name="Lapidus A."/>
        </authorList>
    </citation>
    <scope>NUCLEOTIDE SEQUENCE [LARGE SCALE GENOMIC DNA]</scope>
    <source>
        <strain evidence="2">ATCC 49627 / DSM 7084 / CIP 109912 / JCM 12494 / NCIMB 702895 / VPI D76D-27C</strain>
    </source>
</reference>
<evidence type="ECO:0000313" key="1">
    <source>
        <dbReference type="EMBL" id="ADK67613.1"/>
    </source>
</evidence>
<protein>
    <recommendedName>
        <fullName evidence="3">DUF559 domain-containing protein</fullName>
    </recommendedName>
</protein>
<dbReference type="OrthoDB" id="3190980at2"/>
<organism evidence="1 2">
    <name type="scientific">Olsenella uli (strain ATCC 49627 / DSM 7084 / CCUG 31166 / CIP 109912 / JCM 12494 / LMG 11480 / NCIMB 702895 / VPI D76D-27C)</name>
    <name type="common">Lactobacillus uli</name>
    <dbReference type="NCBI Taxonomy" id="633147"/>
    <lineage>
        <taxon>Bacteria</taxon>
        <taxon>Bacillati</taxon>
        <taxon>Actinomycetota</taxon>
        <taxon>Coriobacteriia</taxon>
        <taxon>Coriobacteriales</taxon>
        <taxon>Atopobiaceae</taxon>
        <taxon>Olsenella</taxon>
    </lineage>
</organism>
<dbReference type="HOGENOM" id="CLU_054526_2_0_11"/>
<dbReference type="PATRIC" id="fig|633147.7.peg.1058"/>
<dbReference type="eggNOG" id="COG2852">
    <property type="taxonomic scope" value="Bacteria"/>
</dbReference>
<evidence type="ECO:0000313" key="2">
    <source>
        <dbReference type="Proteomes" id="UP000000333"/>
    </source>
</evidence>
<proteinExistence type="predicted"/>
<dbReference type="RefSeq" id="WP_013251365.1">
    <property type="nucleotide sequence ID" value="NC_014363.1"/>
</dbReference>
<dbReference type="KEGG" id="ols:Olsu_0498"/>
<dbReference type="SUPFAM" id="SSF52980">
    <property type="entry name" value="Restriction endonuclease-like"/>
    <property type="match status" value="1"/>
</dbReference>
<dbReference type="InterPro" id="IPR011335">
    <property type="entry name" value="Restrct_endonuc-II-like"/>
</dbReference>
<keyword evidence="2" id="KW-1185">Reference proteome</keyword>
<dbReference type="AlphaFoldDB" id="E1QYZ9"/>
<dbReference type="Proteomes" id="UP000000333">
    <property type="component" value="Chromosome"/>
</dbReference>
<gene>
    <name evidence="1" type="ordered locus">Olsu_0498</name>
</gene>
<name>E1QYZ9_OLSUV</name>
<sequence length="349" mass="39624">MIVLSHESALEYYRLAASVDSGTYRELGEIADRWPRRDRLDSSGCSALACLGALGSLERPLHLLLPDKNRVRSPEVAFHRWSARLPSDPFWRVSDDVWVSSPSFTLLQLCSNVFRRDRRTGTSAEAMDDRRRLNRSPYSQLAGTIRLTLVAMELMGTYRLAPIRGNTSFGTETLLSANELHGFVDAHEGHQGIQMLRRVTSHAMPNSYSPMETALALGLTLQRRYGGFQLPQPHLNELLELTGTGGRTVSYRPDLYWPERHLVVEYDSDLFHSADTKRSKLAEDDERSNALTAMGRHVMHVTKEQMLDFRKYQVLASQVTRALGRKPAATDREACRQQSKLHHLLLHPY</sequence>
<accession>E1QYZ9</accession>
<dbReference type="EMBL" id="CP002106">
    <property type="protein sequence ID" value="ADK67613.1"/>
    <property type="molecule type" value="Genomic_DNA"/>
</dbReference>
<dbReference type="GeneID" id="78511936"/>
<evidence type="ECO:0008006" key="3">
    <source>
        <dbReference type="Google" id="ProtNLM"/>
    </source>
</evidence>
<dbReference type="Gene3D" id="3.40.960.10">
    <property type="entry name" value="VSR Endonuclease"/>
    <property type="match status" value="1"/>
</dbReference>